<dbReference type="SUPFAM" id="SSF53098">
    <property type="entry name" value="Ribonuclease H-like"/>
    <property type="match status" value="1"/>
</dbReference>
<feature type="domain" description="RNase H type-1" evidence="2">
    <location>
        <begin position="36"/>
        <end position="168"/>
    </location>
</feature>
<dbReference type="InterPro" id="IPR036397">
    <property type="entry name" value="RNaseH_sf"/>
</dbReference>
<dbReference type="GO" id="GO:0004523">
    <property type="term" value="F:RNA-DNA hybrid ribonuclease activity"/>
    <property type="evidence" value="ECO:0007669"/>
    <property type="project" value="InterPro"/>
</dbReference>
<accession>A0A8X6NBC6</accession>
<evidence type="ECO:0000256" key="1">
    <source>
        <dbReference type="SAM" id="MobiDB-lite"/>
    </source>
</evidence>
<keyword evidence="3" id="KW-0695">RNA-directed DNA polymerase</keyword>
<dbReference type="AlphaFoldDB" id="A0A8X6NBC6"/>
<dbReference type="OrthoDB" id="6437089at2759"/>
<proteinExistence type="predicted"/>
<evidence type="ECO:0000313" key="4">
    <source>
        <dbReference type="Proteomes" id="UP000887013"/>
    </source>
</evidence>
<name>A0A8X6NBC6_NEPPI</name>
<dbReference type="Proteomes" id="UP000887013">
    <property type="component" value="Unassembled WGS sequence"/>
</dbReference>
<evidence type="ECO:0000259" key="2">
    <source>
        <dbReference type="PROSITE" id="PS50879"/>
    </source>
</evidence>
<keyword evidence="3" id="KW-0548">Nucleotidyltransferase</keyword>
<comment type="caution">
    <text evidence="3">The sequence shown here is derived from an EMBL/GenBank/DDBJ whole genome shotgun (WGS) entry which is preliminary data.</text>
</comment>
<organism evidence="3 4">
    <name type="scientific">Nephila pilipes</name>
    <name type="common">Giant wood spider</name>
    <name type="synonym">Nephila maculata</name>
    <dbReference type="NCBI Taxonomy" id="299642"/>
    <lineage>
        <taxon>Eukaryota</taxon>
        <taxon>Metazoa</taxon>
        <taxon>Ecdysozoa</taxon>
        <taxon>Arthropoda</taxon>
        <taxon>Chelicerata</taxon>
        <taxon>Arachnida</taxon>
        <taxon>Araneae</taxon>
        <taxon>Araneomorphae</taxon>
        <taxon>Entelegynae</taxon>
        <taxon>Araneoidea</taxon>
        <taxon>Nephilidae</taxon>
        <taxon>Nephila</taxon>
    </lineage>
</organism>
<feature type="region of interest" description="Disordered" evidence="1">
    <location>
        <begin position="172"/>
        <end position="193"/>
    </location>
</feature>
<sequence>MAIDHYLTLVGLTKKDDYDAILRATAISLVEENYPEPHWTRIFTNGSQINQTFGAGVFSQLFSLYAPVRNLVTNFKAEVYAIHLALKNSILRINSDCLFRVVIFVDSSAAIQAISINHYSETQIITHIKKDINILRDKSIQIVFQWIPSHVGIYGNEEVDRLAKRGNQEISDQNLIPSDSSKKINDSPRLPWRAPNRIGRHQHMFILRIRNNELRPSPGLYGTRQSRTGTRRSP</sequence>
<gene>
    <name evidence="3" type="ORF">NPIL_436721</name>
</gene>
<dbReference type="EMBL" id="BMAW01007850">
    <property type="protein sequence ID" value="GFT05727.1"/>
    <property type="molecule type" value="Genomic_DNA"/>
</dbReference>
<keyword evidence="4" id="KW-1185">Reference proteome</keyword>
<dbReference type="PROSITE" id="PS50879">
    <property type="entry name" value="RNASE_H_1"/>
    <property type="match status" value="1"/>
</dbReference>
<dbReference type="Gene3D" id="3.30.420.10">
    <property type="entry name" value="Ribonuclease H-like superfamily/Ribonuclease H"/>
    <property type="match status" value="1"/>
</dbReference>
<dbReference type="InterPro" id="IPR012337">
    <property type="entry name" value="RNaseH-like_sf"/>
</dbReference>
<keyword evidence="3" id="KW-0808">Transferase</keyword>
<dbReference type="InterPro" id="IPR002156">
    <property type="entry name" value="RNaseH_domain"/>
</dbReference>
<protein>
    <submittedName>
        <fullName evidence="3">Putative non-ltr rnase hi domain of reverse transcriptase</fullName>
    </submittedName>
</protein>
<dbReference type="GO" id="GO:0003964">
    <property type="term" value="F:RNA-directed DNA polymerase activity"/>
    <property type="evidence" value="ECO:0007669"/>
    <property type="project" value="UniProtKB-KW"/>
</dbReference>
<reference evidence="3" key="1">
    <citation type="submission" date="2020-08" db="EMBL/GenBank/DDBJ databases">
        <title>Multicomponent nature underlies the extraordinary mechanical properties of spider dragline silk.</title>
        <authorList>
            <person name="Kono N."/>
            <person name="Nakamura H."/>
            <person name="Mori M."/>
            <person name="Yoshida Y."/>
            <person name="Ohtoshi R."/>
            <person name="Malay A.D."/>
            <person name="Moran D.A.P."/>
            <person name="Tomita M."/>
            <person name="Numata K."/>
            <person name="Arakawa K."/>
        </authorList>
    </citation>
    <scope>NUCLEOTIDE SEQUENCE</scope>
</reference>
<evidence type="ECO:0000313" key="3">
    <source>
        <dbReference type="EMBL" id="GFT05727.1"/>
    </source>
</evidence>
<dbReference type="CDD" id="cd09276">
    <property type="entry name" value="Rnase_HI_RT_non_LTR"/>
    <property type="match status" value="1"/>
</dbReference>
<dbReference type="GO" id="GO:0003676">
    <property type="term" value="F:nucleic acid binding"/>
    <property type="evidence" value="ECO:0007669"/>
    <property type="project" value="InterPro"/>
</dbReference>
<dbReference type="Pfam" id="PF00075">
    <property type="entry name" value="RNase_H"/>
    <property type="match status" value="1"/>
</dbReference>